<dbReference type="PANTHER" id="PTHR13392:SF14">
    <property type="entry name" value="ATAXIN-1-LIKE"/>
    <property type="match status" value="1"/>
</dbReference>
<dbReference type="Proteomes" id="UP000261540">
    <property type="component" value="Unplaced"/>
</dbReference>
<evidence type="ECO:0000256" key="6">
    <source>
        <dbReference type="ARBA" id="ARBA00023242"/>
    </source>
</evidence>
<dbReference type="SMART" id="SM00536">
    <property type="entry name" value="AXH"/>
    <property type="match status" value="1"/>
</dbReference>
<dbReference type="Ensembl" id="ENSPKIT00000035049.1">
    <property type="protein sequence ID" value="ENSPKIP00000010911.1"/>
    <property type="gene ID" value="ENSPKIG00000025441.1"/>
</dbReference>
<dbReference type="InterPro" id="IPR036096">
    <property type="entry name" value="Ataxin_AXH_dom_sf"/>
</dbReference>
<dbReference type="GO" id="GO:0000122">
    <property type="term" value="P:negative regulation of transcription by RNA polymerase II"/>
    <property type="evidence" value="ECO:0007669"/>
    <property type="project" value="TreeGrafter"/>
</dbReference>
<dbReference type="InterPro" id="IPR003652">
    <property type="entry name" value="Ataxin_AXH_dom"/>
</dbReference>
<dbReference type="RefSeq" id="XP_072569031.1">
    <property type="nucleotide sequence ID" value="XM_072712930.1"/>
</dbReference>
<feature type="compositionally biased region" description="Basic and acidic residues" evidence="7">
    <location>
        <begin position="1"/>
        <end position="20"/>
    </location>
</feature>
<keyword evidence="2" id="KW-0678">Repressor</keyword>
<evidence type="ECO:0000256" key="5">
    <source>
        <dbReference type="ARBA" id="ARBA00023163"/>
    </source>
</evidence>
<dbReference type="Pfam" id="PF08517">
    <property type="entry name" value="AXH"/>
    <property type="match status" value="1"/>
</dbReference>
<evidence type="ECO:0000256" key="2">
    <source>
        <dbReference type="ARBA" id="ARBA00022491"/>
    </source>
</evidence>
<dbReference type="OrthoDB" id="10000452at2759"/>
<dbReference type="GO" id="GO:0007399">
    <property type="term" value="P:nervous system development"/>
    <property type="evidence" value="ECO:0007669"/>
    <property type="project" value="TreeGrafter"/>
</dbReference>
<feature type="region of interest" description="Disordered" evidence="7">
    <location>
        <begin position="570"/>
        <end position="637"/>
    </location>
</feature>
<evidence type="ECO:0000313" key="9">
    <source>
        <dbReference type="Ensembl" id="ENSPKIP00000010911.1"/>
    </source>
</evidence>
<dbReference type="KEGG" id="pki:111840574"/>
<accession>A0A3B3QZM8</accession>
<dbReference type="SUPFAM" id="SSF102031">
    <property type="entry name" value="AXH domain"/>
    <property type="match status" value="1"/>
</dbReference>
<dbReference type="GeneID" id="111840574"/>
<dbReference type="RefSeq" id="XP_023661309.1">
    <property type="nucleotide sequence ID" value="XM_023805541.2"/>
</dbReference>
<sequence length="637" mass="69366">MNSIPDRAKECLPPKKRESRQSLCEQRPPDEFKSPAPLRSRPVGARQTEPQGYPKGPLPSPHYGKGLLHVPPPAPPPDKFAIPWPLPSPTPLPFHFFPNQTGERCGPKLHSWQEQCSPGTEALDGSLHHSRWPRSEPALSLHHPVISAPYKSHPPLDSRDMWPYCNVDKFKQHYSRHLPYADPHLDGRRAFMVRKHNGLDAAGGRSAPALRLPAAGNYLYDGKIKQDDSHTNGKRRYPEEHRPFSRPVTKDGRAADMPGGRCSPQNKDSCVTPKTSANTLDKSAFPGLPLRAPSRESFDLTGPPGAAQIYYALGPMQTSLMPSPLAPALQSPLAQASPVPFYGHPPGEPHSLRGSRLSPLVENQSLEGFPSAQFNNHRSDRGQPQPGPPCPRSSSGGHRSHADPAALQRTPSPGSSPAPQPVAFLPHFTKGSLIELSGGRLRPVEQLQTEDFMLCASSSPDLHLCFCTVLLIAPCSTNPGFYNLQLLLADRNTQELLRVLAEYPFFVRDRGWSSCSPQRTAQLYGLTCRQLSVDDVCLALTPVPSAPASASASRASVPALELAVTTRCTNAKEGAKSGQQRPATTPPPLPAPELSRDLAQPPRQAEPARKRHCSAPELLPGYAPRYLPAVSKRGGQQ</sequence>
<keyword evidence="4" id="KW-0238">DNA-binding</keyword>
<name>A0A3B3QZM8_9TELE</name>
<evidence type="ECO:0000313" key="10">
    <source>
        <dbReference type="Proteomes" id="UP000261540"/>
    </source>
</evidence>
<evidence type="ECO:0000256" key="1">
    <source>
        <dbReference type="ARBA" id="ARBA00004123"/>
    </source>
</evidence>
<dbReference type="GeneTree" id="ENSGT00390000005939"/>
<evidence type="ECO:0000256" key="7">
    <source>
        <dbReference type="SAM" id="MobiDB-lite"/>
    </source>
</evidence>
<keyword evidence="6" id="KW-0539">Nucleus</keyword>
<dbReference type="RefSeq" id="XP_023661311.1">
    <property type="nucleotide sequence ID" value="XM_023805543.2"/>
</dbReference>
<comment type="subcellular location">
    <subcellularLocation>
        <location evidence="1">Nucleus</location>
    </subcellularLocation>
</comment>
<dbReference type="PANTHER" id="PTHR13392">
    <property type="entry name" value="ATAXIN 1"/>
    <property type="match status" value="1"/>
</dbReference>
<dbReference type="AlphaFoldDB" id="A0A3B3QZM8"/>
<proteinExistence type="predicted"/>
<evidence type="ECO:0000256" key="3">
    <source>
        <dbReference type="ARBA" id="ARBA00023015"/>
    </source>
</evidence>
<dbReference type="RefSeq" id="XP_023661312.1">
    <property type="nucleotide sequence ID" value="XM_023805544.2"/>
</dbReference>
<dbReference type="GO" id="GO:0003677">
    <property type="term" value="F:DNA binding"/>
    <property type="evidence" value="ECO:0007669"/>
    <property type="project" value="UniProtKB-KW"/>
</dbReference>
<dbReference type="RefSeq" id="XP_023661308.1">
    <property type="nucleotide sequence ID" value="XM_023805540.2"/>
</dbReference>
<feature type="compositionally biased region" description="Basic and acidic residues" evidence="7">
    <location>
        <begin position="223"/>
        <end position="254"/>
    </location>
</feature>
<dbReference type="Ensembl" id="ENSPKIT00000035048.1">
    <property type="protein sequence ID" value="ENSPKIP00000010910.1"/>
    <property type="gene ID" value="ENSPKIG00000025441.1"/>
</dbReference>
<organism evidence="9 10">
    <name type="scientific">Paramormyrops kingsleyae</name>
    <dbReference type="NCBI Taxonomy" id="1676925"/>
    <lineage>
        <taxon>Eukaryota</taxon>
        <taxon>Metazoa</taxon>
        <taxon>Chordata</taxon>
        <taxon>Craniata</taxon>
        <taxon>Vertebrata</taxon>
        <taxon>Euteleostomi</taxon>
        <taxon>Actinopterygii</taxon>
        <taxon>Neopterygii</taxon>
        <taxon>Teleostei</taxon>
        <taxon>Osteoglossocephala</taxon>
        <taxon>Osteoglossomorpha</taxon>
        <taxon>Osteoglossiformes</taxon>
        <taxon>Mormyridae</taxon>
        <taxon>Paramormyrops</taxon>
    </lineage>
</organism>
<protein>
    <submittedName>
        <fullName evidence="9">Uncharacterized LOC111840574</fullName>
    </submittedName>
</protein>
<keyword evidence="10" id="KW-1185">Reference proteome</keyword>
<keyword evidence="5" id="KW-0804">Transcription</keyword>
<dbReference type="STRING" id="1676925.ENSPKIP00000010910"/>
<feature type="domain" description="AXH" evidence="8">
    <location>
        <begin position="416"/>
        <end position="548"/>
    </location>
</feature>
<feature type="region of interest" description="Disordered" evidence="7">
    <location>
        <begin position="1"/>
        <end position="84"/>
    </location>
</feature>
<dbReference type="InterPro" id="IPR043404">
    <property type="entry name" value="ATAXIN1-like"/>
</dbReference>
<feature type="compositionally biased region" description="Polar residues" evidence="7">
    <location>
        <begin position="263"/>
        <end position="281"/>
    </location>
</feature>
<dbReference type="GO" id="GO:0005634">
    <property type="term" value="C:nucleus"/>
    <property type="evidence" value="ECO:0007669"/>
    <property type="project" value="UniProtKB-SubCell"/>
</dbReference>
<feature type="compositionally biased region" description="Pro residues" evidence="7">
    <location>
        <begin position="70"/>
        <end position="84"/>
    </location>
</feature>
<dbReference type="RefSeq" id="XP_072569030.1">
    <property type="nucleotide sequence ID" value="XM_072712929.1"/>
</dbReference>
<feature type="region of interest" description="Disordered" evidence="7">
    <location>
        <begin position="370"/>
        <end position="422"/>
    </location>
</feature>
<dbReference type="GO" id="GO:0003723">
    <property type="term" value="F:RNA binding"/>
    <property type="evidence" value="ECO:0007669"/>
    <property type="project" value="InterPro"/>
</dbReference>
<feature type="region of interest" description="Disordered" evidence="7">
    <location>
        <begin position="223"/>
        <end position="301"/>
    </location>
</feature>
<keyword evidence="3" id="KW-0805">Transcription regulation</keyword>
<dbReference type="RefSeq" id="XP_023661313.1">
    <property type="nucleotide sequence ID" value="XM_023805545.2"/>
</dbReference>
<reference evidence="9" key="1">
    <citation type="submission" date="2025-05" db="UniProtKB">
        <authorList>
            <consortium name="Ensembl"/>
        </authorList>
    </citation>
    <scope>IDENTIFICATION</scope>
</reference>
<evidence type="ECO:0000256" key="4">
    <source>
        <dbReference type="ARBA" id="ARBA00023125"/>
    </source>
</evidence>
<evidence type="ECO:0000259" key="8">
    <source>
        <dbReference type="PROSITE" id="PS51148"/>
    </source>
</evidence>
<dbReference type="PROSITE" id="PS51148">
    <property type="entry name" value="AXH"/>
    <property type="match status" value="1"/>
</dbReference>